<evidence type="ECO:0000313" key="1">
    <source>
        <dbReference type="EMBL" id="RXG13228.1"/>
    </source>
</evidence>
<dbReference type="Proteomes" id="UP000289821">
    <property type="component" value="Unassembled WGS sequence"/>
</dbReference>
<dbReference type="AlphaFoldDB" id="A0A4Q0NTQ2"/>
<name>A0A4Q0NTQ2_9FLAO</name>
<sequence length="126" mass="14809">MNTINLGEFRLDFQAHFIKLKINDGGHFDSDSFQNCLDLKSEIYGSRKLGLLITNEDKNDYSIDPLFLIKDKLVLEDNFKWIIVVSNKNPDYTNFEYFKRLTSIPCKFVTDFKEVPDHDTYCVHTM</sequence>
<dbReference type="RefSeq" id="WP_128762005.1">
    <property type="nucleotide sequence ID" value="NZ_QOVI01000005.1"/>
</dbReference>
<dbReference type="EMBL" id="QOVI01000005">
    <property type="protein sequence ID" value="RXG13228.1"/>
    <property type="molecule type" value="Genomic_DNA"/>
</dbReference>
<protein>
    <submittedName>
        <fullName evidence="1">Uncharacterized protein</fullName>
    </submittedName>
</protein>
<proteinExistence type="predicted"/>
<evidence type="ECO:0000313" key="2">
    <source>
        <dbReference type="Proteomes" id="UP000289821"/>
    </source>
</evidence>
<accession>A0A4Q0NTQ2</accession>
<keyword evidence="2" id="KW-1185">Reference proteome</keyword>
<organism evidence="1 2">
    <name type="scientific">Leeuwenhoekiella aestuarii</name>
    <dbReference type="NCBI Taxonomy" id="2249426"/>
    <lineage>
        <taxon>Bacteria</taxon>
        <taxon>Pseudomonadati</taxon>
        <taxon>Bacteroidota</taxon>
        <taxon>Flavobacteriia</taxon>
        <taxon>Flavobacteriales</taxon>
        <taxon>Flavobacteriaceae</taxon>
        <taxon>Leeuwenhoekiella</taxon>
    </lineage>
</organism>
<reference evidence="1 2" key="1">
    <citation type="submission" date="2018-07" db="EMBL/GenBank/DDBJ databases">
        <title>Leeuwenhoekiella genomics.</title>
        <authorList>
            <person name="Tahon G."/>
            <person name="Willems A."/>
        </authorList>
    </citation>
    <scope>NUCLEOTIDE SEQUENCE [LARGE SCALE GENOMIC DNA]</scope>
    <source>
        <strain evidence="1 2">R-50232</strain>
    </source>
</reference>
<comment type="caution">
    <text evidence="1">The sequence shown here is derived from an EMBL/GenBank/DDBJ whole genome shotgun (WGS) entry which is preliminary data.</text>
</comment>
<gene>
    <name evidence="1" type="ORF">DSM04_105206</name>
</gene>